<dbReference type="EMBL" id="UINC01005363">
    <property type="protein sequence ID" value="SVA20861.1"/>
    <property type="molecule type" value="Genomic_DNA"/>
</dbReference>
<reference evidence="2" key="1">
    <citation type="submission" date="2018-05" db="EMBL/GenBank/DDBJ databases">
        <authorList>
            <person name="Lanie J.A."/>
            <person name="Ng W.-L."/>
            <person name="Kazmierczak K.M."/>
            <person name="Andrzejewski T.M."/>
            <person name="Davidsen T.M."/>
            <person name="Wayne K.J."/>
            <person name="Tettelin H."/>
            <person name="Glass J.I."/>
            <person name="Rusch D."/>
            <person name="Podicherti R."/>
            <person name="Tsui H.-C.T."/>
            <person name="Winkler M.E."/>
        </authorList>
    </citation>
    <scope>NUCLEOTIDE SEQUENCE</scope>
</reference>
<gene>
    <name evidence="2" type="ORF">METZ01_LOCUS73715</name>
</gene>
<evidence type="ECO:0000259" key="1">
    <source>
        <dbReference type="Pfam" id="PF13709"/>
    </source>
</evidence>
<organism evidence="2">
    <name type="scientific">marine metagenome</name>
    <dbReference type="NCBI Taxonomy" id="408172"/>
    <lineage>
        <taxon>unclassified sequences</taxon>
        <taxon>metagenomes</taxon>
        <taxon>ecological metagenomes</taxon>
    </lineage>
</organism>
<accession>A0A381TZG4</accession>
<sequence>MLSIKHCLKVLRKYFIPILITSLGLSQHFTIARIHYSGGGDWYSDPSSIPNLLQYLSANTPISKTGNETRIRLTDGDAGHYPYLYLTGHGNIRFTEDEIISLRSLLVNGAFLHADDNYGMDKSFRREMKRVFPNKEFVELPYDHPVFSSYYKFENGLPKVHEHNNRPPQALGLFHNERLILLYTYESDLGDGWEDESVHDNPLLIREAALKMGVNIIYFALTQ</sequence>
<dbReference type="Gene3D" id="3.40.50.12140">
    <property type="entry name" value="Domain of unknown function DUF4159"/>
    <property type="match status" value="1"/>
</dbReference>
<dbReference type="InterPro" id="IPR025297">
    <property type="entry name" value="DUF4159"/>
</dbReference>
<evidence type="ECO:0000313" key="2">
    <source>
        <dbReference type="EMBL" id="SVA20861.1"/>
    </source>
</evidence>
<dbReference type="AlphaFoldDB" id="A0A381TZG4"/>
<name>A0A381TZG4_9ZZZZ</name>
<feature type="domain" description="DUF4159" evidence="1">
    <location>
        <begin position="30"/>
        <end position="221"/>
    </location>
</feature>
<protein>
    <recommendedName>
        <fullName evidence="1">DUF4159 domain-containing protein</fullName>
    </recommendedName>
</protein>
<proteinExistence type="predicted"/>
<dbReference type="Pfam" id="PF13709">
    <property type="entry name" value="DUF4159"/>
    <property type="match status" value="1"/>
</dbReference>